<sequence>MAELLAGHGYRITGPRRAVIDAVVGRARPFTAEQIVAELKRVAPELGRATVYRTLEILASVDVLSRFLRADGHPAYIVGVPGHRHHLVCSDCGTVVAFTRCPVDDLVRDLSRDTDFAIQGHLLEVFGVCPECRDEPPAIAPS</sequence>
<dbReference type="GO" id="GO:0008270">
    <property type="term" value="F:zinc ion binding"/>
    <property type="evidence" value="ECO:0007669"/>
    <property type="project" value="TreeGrafter"/>
</dbReference>
<feature type="binding site" evidence="12">
    <location>
        <position position="89"/>
    </location>
    <ligand>
        <name>Zn(2+)</name>
        <dbReference type="ChEBI" id="CHEBI:29105"/>
    </ligand>
</feature>
<comment type="similarity">
    <text evidence="2">Belongs to the Fur family.</text>
</comment>
<name>A0A6J4UF59_9BACT</name>
<keyword evidence="6" id="KW-0678">Repressor</keyword>
<comment type="subcellular location">
    <subcellularLocation>
        <location evidence="1">Cytoplasm</location>
    </subcellularLocation>
</comment>
<dbReference type="Pfam" id="PF01475">
    <property type="entry name" value="FUR"/>
    <property type="match status" value="1"/>
</dbReference>
<evidence type="ECO:0000256" key="5">
    <source>
        <dbReference type="ARBA" id="ARBA00022490"/>
    </source>
</evidence>
<reference evidence="14" key="1">
    <citation type="submission" date="2020-02" db="EMBL/GenBank/DDBJ databases">
        <authorList>
            <person name="Meier V. D."/>
        </authorList>
    </citation>
    <scope>NUCLEOTIDE SEQUENCE</scope>
    <source>
        <strain evidence="14">AVDCRST_MAG19</strain>
    </source>
</reference>
<dbReference type="GO" id="GO:0000976">
    <property type="term" value="F:transcription cis-regulatory region binding"/>
    <property type="evidence" value="ECO:0007669"/>
    <property type="project" value="TreeGrafter"/>
</dbReference>
<dbReference type="AlphaFoldDB" id="A0A6J4UF59"/>
<keyword evidence="11" id="KW-0804">Transcription</keyword>
<dbReference type="InterPro" id="IPR036390">
    <property type="entry name" value="WH_DNA-bd_sf"/>
</dbReference>
<dbReference type="GO" id="GO:0005829">
    <property type="term" value="C:cytosol"/>
    <property type="evidence" value="ECO:0007669"/>
    <property type="project" value="TreeGrafter"/>
</dbReference>
<evidence type="ECO:0000256" key="7">
    <source>
        <dbReference type="ARBA" id="ARBA00022723"/>
    </source>
</evidence>
<dbReference type="PANTHER" id="PTHR33202:SF2">
    <property type="entry name" value="FERRIC UPTAKE REGULATION PROTEIN"/>
    <property type="match status" value="1"/>
</dbReference>
<gene>
    <name evidence="14" type="ORF">AVDCRST_MAG19-496</name>
</gene>
<dbReference type="GO" id="GO:0003700">
    <property type="term" value="F:DNA-binding transcription factor activity"/>
    <property type="evidence" value="ECO:0007669"/>
    <property type="project" value="InterPro"/>
</dbReference>
<organism evidence="14">
    <name type="scientific">uncultured Thermomicrobiales bacterium</name>
    <dbReference type="NCBI Taxonomy" id="1645740"/>
    <lineage>
        <taxon>Bacteria</taxon>
        <taxon>Pseudomonadati</taxon>
        <taxon>Thermomicrobiota</taxon>
        <taxon>Thermomicrobia</taxon>
        <taxon>Thermomicrobiales</taxon>
        <taxon>environmental samples</taxon>
    </lineage>
</organism>
<dbReference type="CDD" id="cd07153">
    <property type="entry name" value="Fur_like"/>
    <property type="match status" value="1"/>
</dbReference>
<comment type="cofactor">
    <cofactor evidence="13">
        <name>Mn(2+)</name>
        <dbReference type="ChEBI" id="CHEBI:29035"/>
    </cofactor>
    <cofactor evidence="13">
        <name>Fe(2+)</name>
        <dbReference type="ChEBI" id="CHEBI:29033"/>
    </cofactor>
    <text evidence="13">Binds 1 Mn(2+) or Fe(2+) ion per subunit.</text>
</comment>
<dbReference type="InterPro" id="IPR043135">
    <property type="entry name" value="Fur_C"/>
</dbReference>
<protein>
    <recommendedName>
        <fullName evidence="4">Ferric uptake regulation protein</fullName>
    </recommendedName>
</protein>
<feature type="binding site" evidence="13">
    <location>
        <position position="83"/>
    </location>
    <ligand>
        <name>Fe cation</name>
        <dbReference type="ChEBI" id="CHEBI:24875"/>
    </ligand>
</feature>
<dbReference type="EMBL" id="CADCWL010000021">
    <property type="protein sequence ID" value="CAA9547534.1"/>
    <property type="molecule type" value="Genomic_DNA"/>
</dbReference>
<keyword evidence="10" id="KW-0238">DNA-binding</keyword>
<dbReference type="Gene3D" id="3.30.1490.190">
    <property type="match status" value="1"/>
</dbReference>
<evidence type="ECO:0000256" key="3">
    <source>
        <dbReference type="ARBA" id="ARBA00011738"/>
    </source>
</evidence>
<evidence type="ECO:0000256" key="11">
    <source>
        <dbReference type="ARBA" id="ARBA00023163"/>
    </source>
</evidence>
<dbReference type="InterPro" id="IPR036388">
    <property type="entry name" value="WH-like_DNA-bd_sf"/>
</dbReference>
<dbReference type="SUPFAM" id="SSF46785">
    <property type="entry name" value="Winged helix' DNA-binding domain"/>
    <property type="match status" value="1"/>
</dbReference>
<evidence type="ECO:0000256" key="9">
    <source>
        <dbReference type="ARBA" id="ARBA00023015"/>
    </source>
</evidence>
<dbReference type="PANTHER" id="PTHR33202">
    <property type="entry name" value="ZINC UPTAKE REGULATION PROTEIN"/>
    <property type="match status" value="1"/>
</dbReference>
<evidence type="ECO:0000256" key="8">
    <source>
        <dbReference type="ARBA" id="ARBA00022833"/>
    </source>
</evidence>
<comment type="subunit">
    <text evidence="3">Homodimer.</text>
</comment>
<evidence type="ECO:0000256" key="6">
    <source>
        <dbReference type="ARBA" id="ARBA00022491"/>
    </source>
</evidence>
<keyword evidence="5" id="KW-0963">Cytoplasm</keyword>
<dbReference type="GO" id="GO:0045892">
    <property type="term" value="P:negative regulation of DNA-templated transcription"/>
    <property type="evidence" value="ECO:0007669"/>
    <property type="project" value="TreeGrafter"/>
</dbReference>
<evidence type="ECO:0000256" key="12">
    <source>
        <dbReference type="PIRSR" id="PIRSR602481-1"/>
    </source>
</evidence>
<evidence type="ECO:0000256" key="10">
    <source>
        <dbReference type="ARBA" id="ARBA00023125"/>
    </source>
</evidence>
<accession>A0A6J4UF59</accession>
<keyword evidence="7 12" id="KW-0479">Metal-binding</keyword>
<evidence type="ECO:0000256" key="1">
    <source>
        <dbReference type="ARBA" id="ARBA00004496"/>
    </source>
</evidence>
<feature type="binding site" evidence="13">
    <location>
        <position position="121"/>
    </location>
    <ligand>
        <name>Fe cation</name>
        <dbReference type="ChEBI" id="CHEBI:24875"/>
    </ligand>
</feature>
<evidence type="ECO:0000313" key="14">
    <source>
        <dbReference type="EMBL" id="CAA9547534.1"/>
    </source>
</evidence>
<evidence type="ECO:0000256" key="13">
    <source>
        <dbReference type="PIRSR" id="PIRSR602481-2"/>
    </source>
</evidence>
<dbReference type="Gene3D" id="1.10.10.10">
    <property type="entry name" value="Winged helix-like DNA-binding domain superfamily/Winged helix DNA-binding domain"/>
    <property type="match status" value="1"/>
</dbReference>
<keyword evidence="8 12" id="KW-0862">Zinc</keyword>
<keyword evidence="13" id="KW-0408">Iron</keyword>
<feature type="binding site" evidence="12">
    <location>
        <position position="129"/>
    </location>
    <ligand>
        <name>Zn(2+)</name>
        <dbReference type="ChEBI" id="CHEBI:29105"/>
    </ligand>
</feature>
<proteinExistence type="inferred from homology"/>
<evidence type="ECO:0000256" key="4">
    <source>
        <dbReference type="ARBA" id="ARBA00020910"/>
    </source>
</evidence>
<feature type="binding site" evidence="12">
    <location>
        <position position="132"/>
    </location>
    <ligand>
        <name>Zn(2+)</name>
        <dbReference type="ChEBI" id="CHEBI:29105"/>
    </ligand>
</feature>
<comment type="cofactor">
    <cofactor evidence="12">
        <name>Zn(2+)</name>
        <dbReference type="ChEBI" id="CHEBI:29105"/>
    </cofactor>
    <text evidence="12">Binds 1 zinc ion per subunit.</text>
</comment>
<dbReference type="InterPro" id="IPR002481">
    <property type="entry name" value="FUR"/>
</dbReference>
<evidence type="ECO:0000256" key="2">
    <source>
        <dbReference type="ARBA" id="ARBA00007957"/>
    </source>
</evidence>
<feature type="binding site" evidence="12">
    <location>
        <position position="92"/>
    </location>
    <ligand>
        <name>Zn(2+)</name>
        <dbReference type="ChEBI" id="CHEBI:29105"/>
    </ligand>
</feature>
<keyword evidence="9" id="KW-0805">Transcription regulation</keyword>
<dbReference type="GO" id="GO:1900376">
    <property type="term" value="P:regulation of secondary metabolite biosynthetic process"/>
    <property type="evidence" value="ECO:0007669"/>
    <property type="project" value="TreeGrafter"/>
</dbReference>